<evidence type="ECO:0000313" key="4">
    <source>
        <dbReference type="Proteomes" id="UP000591131"/>
    </source>
</evidence>
<dbReference type="AlphaFoldDB" id="A0A7J6KTC3"/>
<dbReference type="EMBL" id="JAAPAO010001421">
    <property type="protein sequence ID" value="KAF4649801.1"/>
    <property type="molecule type" value="Genomic_DNA"/>
</dbReference>
<gene>
    <name evidence="3" type="ORF">FOL47_001739</name>
</gene>
<comment type="caution">
    <text evidence="3">The sequence shown here is derived from an EMBL/GenBank/DDBJ whole genome shotgun (WGS) entry which is preliminary data.</text>
</comment>
<dbReference type="InterPro" id="IPR001357">
    <property type="entry name" value="BRCT_dom"/>
</dbReference>
<sequence length="104" mass="11252">VPIDCLQTRVAVLAGDLQRSAAVQTGCRCPQVRPEWLRECRQQGRAVAPEAFPADLPPSSPRRSLAPSRSEPQCDSVAWDNDTKAKLDRAVERKGQIDAASNGG</sequence>
<feature type="domain" description="BRCT" evidence="2">
    <location>
        <begin position="32"/>
        <end position="54"/>
    </location>
</feature>
<feature type="compositionally biased region" description="Low complexity" evidence="1">
    <location>
        <begin position="61"/>
        <end position="70"/>
    </location>
</feature>
<name>A0A7J6KTC3_PERCH</name>
<evidence type="ECO:0000256" key="1">
    <source>
        <dbReference type="SAM" id="MobiDB-lite"/>
    </source>
</evidence>
<evidence type="ECO:0000313" key="3">
    <source>
        <dbReference type="EMBL" id="KAF4649801.1"/>
    </source>
</evidence>
<feature type="region of interest" description="Disordered" evidence="1">
    <location>
        <begin position="48"/>
        <end position="81"/>
    </location>
</feature>
<reference evidence="3 4" key="1">
    <citation type="submission" date="2020-04" db="EMBL/GenBank/DDBJ databases">
        <title>Perkinsus chesapeaki whole genome sequence.</title>
        <authorList>
            <person name="Bogema D.R."/>
        </authorList>
    </citation>
    <scope>NUCLEOTIDE SEQUENCE [LARGE SCALE GENOMIC DNA]</scope>
    <source>
        <strain evidence="3">ATCC PRA-425</strain>
    </source>
</reference>
<dbReference type="OrthoDB" id="10412104at2759"/>
<dbReference type="PROSITE" id="PS50172">
    <property type="entry name" value="BRCT"/>
    <property type="match status" value="1"/>
</dbReference>
<feature type="non-terminal residue" evidence="3">
    <location>
        <position position="104"/>
    </location>
</feature>
<protein>
    <recommendedName>
        <fullName evidence="2">BRCT domain-containing protein</fullName>
    </recommendedName>
</protein>
<evidence type="ECO:0000259" key="2">
    <source>
        <dbReference type="PROSITE" id="PS50172"/>
    </source>
</evidence>
<keyword evidence="4" id="KW-1185">Reference proteome</keyword>
<accession>A0A7J6KTC3</accession>
<organism evidence="3 4">
    <name type="scientific">Perkinsus chesapeaki</name>
    <name type="common">Clam parasite</name>
    <name type="synonym">Perkinsus andrewsi</name>
    <dbReference type="NCBI Taxonomy" id="330153"/>
    <lineage>
        <taxon>Eukaryota</taxon>
        <taxon>Sar</taxon>
        <taxon>Alveolata</taxon>
        <taxon>Perkinsozoa</taxon>
        <taxon>Perkinsea</taxon>
        <taxon>Perkinsida</taxon>
        <taxon>Perkinsidae</taxon>
        <taxon>Perkinsus</taxon>
    </lineage>
</organism>
<proteinExistence type="predicted"/>
<dbReference type="Proteomes" id="UP000591131">
    <property type="component" value="Unassembled WGS sequence"/>
</dbReference>